<name>A0AAD9MLU1_PROWI</name>
<reference evidence="1" key="1">
    <citation type="submission" date="2021-01" db="EMBL/GenBank/DDBJ databases">
        <authorList>
            <person name="Eckstrom K.M.E."/>
        </authorList>
    </citation>
    <scope>NUCLEOTIDE SEQUENCE</scope>
    <source>
        <strain evidence="1">UVCC 0001</strain>
    </source>
</reference>
<sequence length="244" mass="25819">MPLSGVPYAIREGSGDAYCRLRGFSKAGAYKIATLSTLKNAAKAVNVATGDVCSWPDCSWLIAIECLPAGAKKCAPDSKGNIGRNNVGFQGATVQIAIQIYGDTVANQTVDVPAGSAPLALNISCAQCYTEIAQMTVLIAYASDPSTSTTLDQDSLAITQFSAENDYLQRNPTHITATFSGVTVGDVYSLSLWCDWPSMVDTTEMVADVADLKADYYAQPAKCETTRYLVISSADGIHMAVAET</sequence>
<keyword evidence="2" id="KW-1185">Reference proteome</keyword>
<protein>
    <submittedName>
        <fullName evidence="1">Uncharacterized protein</fullName>
    </submittedName>
</protein>
<comment type="caution">
    <text evidence="1">The sequence shown here is derived from an EMBL/GenBank/DDBJ whole genome shotgun (WGS) entry which is preliminary data.</text>
</comment>
<dbReference type="Proteomes" id="UP001255856">
    <property type="component" value="Unassembled WGS sequence"/>
</dbReference>
<dbReference type="AlphaFoldDB" id="A0AAD9MLU1"/>
<gene>
    <name evidence="1" type="ORF">QBZ16_003518</name>
</gene>
<evidence type="ECO:0000313" key="1">
    <source>
        <dbReference type="EMBL" id="KAK2078678.1"/>
    </source>
</evidence>
<dbReference type="EMBL" id="JASFZW010000004">
    <property type="protein sequence ID" value="KAK2078678.1"/>
    <property type="molecule type" value="Genomic_DNA"/>
</dbReference>
<evidence type="ECO:0000313" key="2">
    <source>
        <dbReference type="Proteomes" id="UP001255856"/>
    </source>
</evidence>
<proteinExistence type="predicted"/>
<organism evidence="1 2">
    <name type="scientific">Prototheca wickerhamii</name>
    <dbReference type="NCBI Taxonomy" id="3111"/>
    <lineage>
        <taxon>Eukaryota</taxon>
        <taxon>Viridiplantae</taxon>
        <taxon>Chlorophyta</taxon>
        <taxon>core chlorophytes</taxon>
        <taxon>Trebouxiophyceae</taxon>
        <taxon>Chlorellales</taxon>
        <taxon>Chlorellaceae</taxon>
        <taxon>Prototheca</taxon>
    </lineage>
</organism>
<accession>A0AAD9MLU1</accession>